<dbReference type="InterPro" id="IPR001811">
    <property type="entry name" value="Chemokine_IL8-like_dom"/>
</dbReference>
<keyword evidence="4" id="KW-0732">Signal</keyword>
<keyword evidence="2 4" id="KW-0202">Cytokine</keyword>
<dbReference type="GO" id="GO:0006955">
    <property type="term" value="P:immune response"/>
    <property type="evidence" value="ECO:0007669"/>
    <property type="project" value="InterPro"/>
</dbReference>
<feature type="signal peptide" evidence="4">
    <location>
        <begin position="1"/>
        <end position="21"/>
    </location>
</feature>
<dbReference type="GeneID" id="113411328"/>
<dbReference type="InterPro" id="IPR036048">
    <property type="entry name" value="Interleukin_8-like_sf"/>
</dbReference>
<evidence type="ECO:0000313" key="6">
    <source>
        <dbReference type="Proteomes" id="UP000504612"/>
    </source>
</evidence>
<accession>A0A6J1U0D2</accession>
<dbReference type="GO" id="GO:0005615">
    <property type="term" value="C:extracellular space"/>
    <property type="evidence" value="ECO:0007669"/>
    <property type="project" value="UniProtKB-KW"/>
</dbReference>
<keyword evidence="4" id="KW-0145">Chemotaxis</keyword>
<sequence>MNFHLILIAFEIILVHHMSDAIFPAFFDCCTEVAQHIPKRWLSRVVKFEIQKSGDLCRIPAVILHTRRKKLCVSSSNKNVKRWIKQMTRCCQRSDPEIWKRRKLRRERKTMRKDPIFAMCKKEICTRQ</sequence>
<dbReference type="GO" id="GO:0008009">
    <property type="term" value="F:chemokine activity"/>
    <property type="evidence" value="ECO:0007669"/>
    <property type="project" value="InterPro"/>
</dbReference>
<keyword evidence="6" id="KW-1185">Reference proteome</keyword>
<dbReference type="AlphaFoldDB" id="A0A6J1U0D2"/>
<evidence type="ECO:0000256" key="2">
    <source>
        <dbReference type="ARBA" id="ARBA00022514"/>
    </source>
</evidence>
<keyword evidence="4" id="KW-0964">Secreted</keyword>
<evidence type="ECO:0000259" key="5">
    <source>
        <dbReference type="SMART" id="SM00199"/>
    </source>
</evidence>
<comment type="similarity">
    <text evidence="1 4">Belongs to the intercrine beta (chemokine CC) family.</text>
</comment>
<evidence type="ECO:0000256" key="4">
    <source>
        <dbReference type="RuleBase" id="RU361150"/>
    </source>
</evidence>
<gene>
    <name evidence="7" type="primary">CCL28</name>
</gene>
<organism evidence="6 7">
    <name type="scientific">Notechis scutatus</name>
    <name type="common">mainland tiger snake</name>
    <dbReference type="NCBI Taxonomy" id="8663"/>
    <lineage>
        <taxon>Eukaryota</taxon>
        <taxon>Metazoa</taxon>
        <taxon>Chordata</taxon>
        <taxon>Craniata</taxon>
        <taxon>Vertebrata</taxon>
        <taxon>Euteleostomi</taxon>
        <taxon>Lepidosauria</taxon>
        <taxon>Squamata</taxon>
        <taxon>Bifurcata</taxon>
        <taxon>Unidentata</taxon>
        <taxon>Episquamata</taxon>
        <taxon>Toxicofera</taxon>
        <taxon>Serpentes</taxon>
        <taxon>Colubroidea</taxon>
        <taxon>Elapidae</taxon>
        <taxon>Hydrophiinae</taxon>
        <taxon>Notechis</taxon>
    </lineage>
</organism>
<reference evidence="7" key="1">
    <citation type="submission" date="2025-08" db="UniProtKB">
        <authorList>
            <consortium name="RefSeq"/>
        </authorList>
    </citation>
    <scope>IDENTIFICATION</scope>
</reference>
<dbReference type="Gene3D" id="2.40.50.40">
    <property type="match status" value="1"/>
</dbReference>
<dbReference type="Pfam" id="PF00048">
    <property type="entry name" value="IL8"/>
    <property type="match status" value="1"/>
</dbReference>
<keyword evidence="3" id="KW-1015">Disulfide bond</keyword>
<dbReference type="InterPro" id="IPR000827">
    <property type="entry name" value="Chemokine_CC_CS"/>
</dbReference>
<proteinExistence type="inferred from homology"/>
<dbReference type="RefSeq" id="XP_026522108.1">
    <property type="nucleotide sequence ID" value="XM_026666323.1"/>
</dbReference>
<comment type="subcellular location">
    <subcellularLocation>
        <location evidence="4">Secreted</location>
    </subcellularLocation>
</comment>
<dbReference type="CTD" id="56477"/>
<feature type="domain" description="Chemokine interleukin-8-like" evidence="5">
    <location>
        <begin position="26"/>
        <end position="87"/>
    </location>
</feature>
<protein>
    <recommendedName>
        <fullName evidence="4">C-C motif chemokine</fullName>
    </recommendedName>
</protein>
<evidence type="ECO:0000313" key="7">
    <source>
        <dbReference type="RefSeq" id="XP_026522108.1"/>
    </source>
</evidence>
<dbReference type="SUPFAM" id="SSF54117">
    <property type="entry name" value="Interleukin 8-like chemokines"/>
    <property type="match status" value="1"/>
</dbReference>
<dbReference type="PROSITE" id="PS00472">
    <property type="entry name" value="SMALL_CYTOKINES_CC"/>
    <property type="match status" value="1"/>
</dbReference>
<dbReference type="KEGG" id="nss:113411328"/>
<feature type="chain" id="PRO_5027138902" description="C-C motif chemokine" evidence="4">
    <location>
        <begin position="22"/>
        <end position="128"/>
    </location>
</feature>
<name>A0A6J1U0D2_9SAUR</name>
<dbReference type="Proteomes" id="UP000504612">
    <property type="component" value="Unplaced"/>
</dbReference>
<evidence type="ECO:0000256" key="3">
    <source>
        <dbReference type="ARBA" id="ARBA00023157"/>
    </source>
</evidence>
<evidence type="ECO:0000256" key="1">
    <source>
        <dbReference type="ARBA" id="ARBA00010868"/>
    </source>
</evidence>
<dbReference type="SMART" id="SM00199">
    <property type="entry name" value="SCY"/>
    <property type="match status" value="1"/>
</dbReference>